<dbReference type="InterPro" id="IPR005000">
    <property type="entry name" value="Aldolase/citrate-lyase_domain"/>
</dbReference>
<evidence type="ECO:0000256" key="2">
    <source>
        <dbReference type="ARBA" id="ARBA00022723"/>
    </source>
</evidence>
<accession>W4MFC4</accession>
<name>W4MFC4_9BACT</name>
<keyword evidence="2" id="KW-0479">Metal-binding</keyword>
<dbReference type="AlphaFoldDB" id="W4MFC4"/>
<keyword evidence="3" id="KW-0456">Lyase</keyword>
<gene>
    <name evidence="5" type="ORF">ETSY2_01795</name>
</gene>
<evidence type="ECO:0000313" key="5">
    <source>
        <dbReference type="EMBL" id="ETX09049.1"/>
    </source>
</evidence>
<organism evidence="5 6">
    <name type="scientific">Candidatus Entotheonella gemina</name>
    <dbReference type="NCBI Taxonomy" id="1429439"/>
    <lineage>
        <taxon>Bacteria</taxon>
        <taxon>Pseudomonadati</taxon>
        <taxon>Nitrospinota/Tectimicrobiota group</taxon>
        <taxon>Candidatus Tectimicrobiota</taxon>
        <taxon>Candidatus Entotheonellia</taxon>
        <taxon>Candidatus Entotheonellales</taxon>
        <taxon>Candidatus Entotheonellaceae</taxon>
        <taxon>Candidatus Entotheonella</taxon>
    </lineage>
</organism>
<proteinExistence type="inferred from homology"/>
<keyword evidence="6" id="KW-1185">Reference proteome</keyword>
<dbReference type="GO" id="GO:0005737">
    <property type="term" value="C:cytoplasm"/>
    <property type="evidence" value="ECO:0007669"/>
    <property type="project" value="TreeGrafter"/>
</dbReference>
<dbReference type="InterPro" id="IPR050251">
    <property type="entry name" value="HpcH-HpaI_aldolase"/>
</dbReference>
<evidence type="ECO:0000259" key="4">
    <source>
        <dbReference type="Pfam" id="PF03328"/>
    </source>
</evidence>
<evidence type="ECO:0000313" key="6">
    <source>
        <dbReference type="Proteomes" id="UP000019140"/>
    </source>
</evidence>
<evidence type="ECO:0000256" key="1">
    <source>
        <dbReference type="ARBA" id="ARBA00005568"/>
    </source>
</evidence>
<dbReference type="Pfam" id="PF03328">
    <property type="entry name" value="HpcH_HpaI"/>
    <property type="match status" value="1"/>
</dbReference>
<sequence>IKIDQEPRGFLASRAIGSGFQSVLFSDCRSAEEALECVRIVRPETPEDEGTYGVATRRFTYMGYGGSPEYVQALRDIVVVLMIEKDGAVKNLEEILEIKGVDMIQWGGSDYSMSVGKAGQRSSPEIKAVEKQVMETALKMGVPPRAEINTADQAKYYLDLGVRHFCIGTDVNILFNWWKEHGGDLRKAVESA</sequence>
<dbReference type="GO" id="GO:0046872">
    <property type="term" value="F:metal ion binding"/>
    <property type="evidence" value="ECO:0007669"/>
    <property type="project" value="UniProtKB-KW"/>
</dbReference>
<dbReference type="EMBL" id="AZHX01000066">
    <property type="protein sequence ID" value="ETX09049.1"/>
    <property type="molecule type" value="Genomic_DNA"/>
</dbReference>
<dbReference type="HOGENOM" id="CLU_1411475_0_0_7"/>
<dbReference type="InterPro" id="IPR015813">
    <property type="entry name" value="Pyrv/PenolPyrv_kinase-like_dom"/>
</dbReference>
<reference evidence="5 6" key="1">
    <citation type="journal article" date="2014" name="Nature">
        <title>An environmental bacterial taxon with a large and distinct metabolic repertoire.</title>
        <authorList>
            <person name="Wilson M.C."/>
            <person name="Mori T."/>
            <person name="Ruckert C."/>
            <person name="Uria A.R."/>
            <person name="Helf M.J."/>
            <person name="Takada K."/>
            <person name="Gernert C."/>
            <person name="Steffens U.A."/>
            <person name="Heycke N."/>
            <person name="Schmitt S."/>
            <person name="Rinke C."/>
            <person name="Helfrich E.J."/>
            <person name="Brachmann A.O."/>
            <person name="Gurgui C."/>
            <person name="Wakimoto T."/>
            <person name="Kracht M."/>
            <person name="Crusemann M."/>
            <person name="Hentschel U."/>
            <person name="Abe I."/>
            <person name="Matsunaga S."/>
            <person name="Kalinowski J."/>
            <person name="Takeyama H."/>
            <person name="Piel J."/>
        </authorList>
    </citation>
    <scope>NUCLEOTIDE SEQUENCE [LARGE SCALE GENOMIC DNA]</scope>
    <source>
        <strain evidence="6">TSY2</strain>
    </source>
</reference>
<dbReference type="SUPFAM" id="SSF51621">
    <property type="entry name" value="Phosphoenolpyruvate/pyruvate domain"/>
    <property type="match status" value="1"/>
</dbReference>
<comment type="similarity">
    <text evidence="1">Belongs to the HpcH/HpaI aldolase family.</text>
</comment>
<dbReference type="Gene3D" id="3.20.20.60">
    <property type="entry name" value="Phosphoenolpyruvate-binding domains"/>
    <property type="match status" value="1"/>
</dbReference>
<dbReference type="Proteomes" id="UP000019140">
    <property type="component" value="Unassembled WGS sequence"/>
</dbReference>
<protein>
    <recommendedName>
        <fullName evidence="4">HpcH/HpaI aldolase/citrate lyase domain-containing protein</fullName>
    </recommendedName>
</protein>
<dbReference type="PANTHER" id="PTHR30502">
    <property type="entry name" value="2-KETO-3-DEOXY-L-RHAMNONATE ALDOLASE"/>
    <property type="match status" value="1"/>
</dbReference>
<feature type="non-terminal residue" evidence="5">
    <location>
        <position position="1"/>
    </location>
</feature>
<dbReference type="PANTHER" id="PTHR30502:SF0">
    <property type="entry name" value="PHOSPHOENOLPYRUVATE CARBOXYLASE FAMILY PROTEIN"/>
    <property type="match status" value="1"/>
</dbReference>
<comment type="caution">
    <text evidence="5">The sequence shown here is derived from an EMBL/GenBank/DDBJ whole genome shotgun (WGS) entry which is preliminary data.</text>
</comment>
<dbReference type="GO" id="GO:0016832">
    <property type="term" value="F:aldehyde-lyase activity"/>
    <property type="evidence" value="ECO:0007669"/>
    <property type="project" value="TreeGrafter"/>
</dbReference>
<evidence type="ECO:0000256" key="3">
    <source>
        <dbReference type="ARBA" id="ARBA00023239"/>
    </source>
</evidence>
<dbReference type="InterPro" id="IPR040442">
    <property type="entry name" value="Pyrv_kinase-like_dom_sf"/>
</dbReference>
<feature type="domain" description="HpcH/HpaI aldolase/citrate lyase" evidence="4">
    <location>
        <begin position="15"/>
        <end position="142"/>
    </location>
</feature>